<dbReference type="SUPFAM" id="SSF47095">
    <property type="entry name" value="HMG-box"/>
    <property type="match status" value="1"/>
</dbReference>
<organism evidence="1 2">
    <name type="scientific">Gigaspora margarita</name>
    <dbReference type="NCBI Taxonomy" id="4874"/>
    <lineage>
        <taxon>Eukaryota</taxon>
        <taxon>Fungi</taxon>
        <taxon>Fungi incertae sedis</taxon>
        <taxon>Mucoromycota</taxon>
        <taxon>Glomeromycotina</taxon>
        <taxon>Glomeromycetes</taxon>
        <taxon>Diversisporales</taxon>
        <taxon>Gigasporaceae</taxon>
        <taxon>Gigaspora</taxon>
    </lineage>
</organism>
<evidence type="ECO:0000313" key="1">
    <source>
        <dbReference type="EMBL" id="CAG8855909.1"/>
    </source>
</evidence>
<keyword evidence="2" id="KW-1185">Reference proteome</keyword>
<dbReference type="InterPro" id="IPR036910">
    <property type="entry name" value="HMG_box_dom_sf"/>
</dbReference>
<dbReference type="EMBL" id="CAJVQB010154367">
    <property type="protein sequence ID" value="CAG8855909.1"/>
    <property type="molecule type" value="Genomic_DNA"/>
</dbReference>
<evidence type="ECO:0000313" key="2">
    <source>
        <dbReference type="Proteomes" id="UP000789901"/>
    </source>
</evidence>
<feature type="non-terminal residue" evidence="1">
    <location>
        <position position="1"/>
    </location>
</feature>
<dbReference type="Proteomes" id="UP000789901">
    <property type="component" value="Unassembled WGS sequence"/>
</dbReference>
<dbReference type="Gene3D" id="1.10.30.10">
    <property type="entry name" value="High mobility group box domain"/>
    <property type="match status" value="1"/>
</dbReference>
<accession>A0ABN7XP99</accession>
<name>A0ABN7XP99_GIGMA</name>
<reference evidence="1 2" key="1">
    <citation type="submission" date="2021-06" db="EMBL/GenBank/DDBJ databases">
        <authorList>
            <person name="Kallberg Y."/>
            <person name="Tangrot J."/>
            <person name="Rosling A."/>
        </authorList>
    </citation>
    <scope>NUCLEOTIDE SEQUENCE [LARGE SCALE GENOMIC DNA]</scope>
    <source>
        <strain evidence="1 2">120-4 pot B 10/14</strain>
    </source>
</reference>
<sequence>SCIFPNIELNNGMSVFIPEGYYPILIREDDTKKLKTIIEIPELNIRVLALILNNIKCPQNTFFLFRNEVKDKIKYELIKDNPNIRVDNRQISKIAGEE</sequence>
<proteinExistence type="predicted"/>
<protein>
    <submittedName>
        <fullName evidence="1">11658_t:CDS:1</fullName>
    </submittedName>
</protein>
<gene>
    <name evidence="1" type="ORF">GMARGA_LOCUS44730</name>
</gene>
<comment type="caution">
    <text evidence="1">The sequence shown here is derived from an EMBL/GenBank/DDBJ whole genome shotgun (WGS) entry which is preliminary data.</text>
</comment>